<evidence type="ECO:0000256" key="1">
    <source>
        <dbReference type="SAM" id="SignalP"/>
    </source>
</evidence>
<dbReference type="AlphaFoldDB" id="A0A8S4GGN9"/>
<sequence length="245" mass="26852">MKVAVIPCLFVLVGCVFAKPEAGSIASVCNAEDEECVKESLKTFLRTTSQGIPAFDVRPLDPNVIPRINYTLGAFGVGYTFNNLTVTGMKNLRLAEYNIDRAAKTSLIKTEATLDYVSDVEIDYLKLGKVFTGKYTGAGKALVTVKYPYGITTDDKGVQHFDVQQETIECEPVEASGGFNEELLKAMNDDPQVAEIRSKLEEAKDKEAALKAGFCRLAKTVFTTFVHNIRASAKGLPKEAFFKNI</sequence>
<organism evidence="2 3">
    <name type="scientific">Plutella xylostella</name>
    <name type="common">Diamondback moth</name>
    <name type="synonym">Plutella maculipennis</name>
    <dbReference type="NCBI Taxonomy" id="51655"/>
    <lineage>
        <taxon>Eukaryota</taxon>
        <taxon>Metazoa</taxon>
        <taxon>Ecdysozoa</taxon>
        <taxon>Arthropoda</taxon>
        <taxon>Hexapoda</taxon>
        <taxon>Insecta</taxon>
        <taxon>Pterygota</taxon>
        <taxon>Neoptera</taxon>
        <taxon>Endopterygota</taxon>
        <taxon>Lepidoptera</taxon>
        <taxon>Glossata</taxon>
        <taxon>Ditrysia</taxon>
        <taxon>Yponomeutoidea</taxon>
        <taxon>Plutellidae</taxon>
        <taxon>Plutella</taxon>
    </lineage>
</organism>
<keyword evidence="1" id="KW-0732">Signal</keyword>
<dbReference type="PROSITE" id="PS51257">
    <property type="entry name" value="PROKAR_LIPOPROTEIN"/>
    <property type="match status" value="1"/>
</dbReference>
<comment type="caution">
    <text evidence="2">The sequence shown here is derived from an EMBL/GenBank/DDBJ whole genome shotgun (WGS) entry which is preliminary data.</text>
</comment>
<reference evidence="2" key="1">
    <citation type="submission" date="2020-11" db="EMBL/GenBank/DDBJ databases">
        <authorList>
            <person name="Whiteford S."/>
        </authorList>
    </citation>
    <scope>NUCLEOTIDE SEQUENCE</scope>
</reference>
<dbReference type="Pfam" id="PF06585">
    <property type="entry name" value="JHBP"/>
    <property type="match status" value="1"/>
</dbReference>
<dbReference type="Gene3D" id="3.15.10.30">
    <property type="entry name" value="Haemolymph juvenile hormone binding protein"/>
    <property type="match status" value="1"/>
</dbReference>
<accession>A0A8S4GGN9</accession>
<evidence type="ECO:0000313" key="3">
    <source>
        <dbReference type="Proteomes" id="UP000653454"/>
    </source>
</evidence>
<dbReference type="InterPro" id="IPR010562">
    <property type="entry name" value="Haemolymph_juvenile_hormone-bd"/>
</dbReference>
<keyword evidence="3" id="KW-1185">Reference proteome</keyword>
<name>A0A8S4GGN9_PLUXY</name>
<proteinExistence type="predicted"/>
<evidence type="ECO:0000313" key="2">
    <source>
        <dbReference type="EMBL" id="CAG9138038.1"/>
    </source>
</evidence>
<feature type="signal peptide" evidence="1">
    <location>
        <begin position="1"/>
        <end position="18"/>
    </location>
</feature>
<dbReference type="SMART" id="SM00700">
    <property type="entry name" value="JHBP"/>
    <property type="match status" value="1"/>
</dbReference>
<dbReference type="Proteomes" id="UP000653454">
    <property type="component" value="Unassembled WGS sequence"/>
</dbReference>
<feature type="chain" id="PRO_5035912728" evidence="1">
    <location>
        <begin position="19"/>
        <end position="245"/>
    </location>
</feature>
<gene>
    <name evidence="2" type="ORF">PLXY2_LOCUS16291</name>
</gene>
<dbReference type="InterPro" id="IPR038606">
    <property type="entry name" value="To_sf"/>
</dbReference>
<protein>
    <submittedName>
        <fullName evidence="2">(diamondback moth) hypothetical protein</fullName>
    </submittedName>
</protein>
<dbReference type="EMBL" id="CAJHNJ030000484">
    <property type="protein sequence ID" value="CAG9138038.1"/>
    <property type="molecule type" value="Genomic_DNA"/>
</dbReference>